<feature type="transmembrane region" description="Helical" evidence="1">
    <location>
        <begin position="329"/>
        <end position="353"/>
    </location>
</feature>
<feature type="transmembrane region" description="Helical" evidence="1">
    <location>
        <begin position="235"/>
        <end position="258"/>
    </location>
</feature>
<keyword evidence="1" id="KW-1133">Transmembrane helix</keyword>
<reference evidence="2 3" key="1">
    <citation type="submission" date="2017-02" db="EMBL/GenBank/DDBJ databases">
        <title>Draft genome sequence of a Kluyvera intermedia isolate from a patient with a pancreatic abscess.</title>
        <authorList>
            <person name="Thele R."/>
        </authorList>
    </citation>
    <scope>NUCLEOTIDE SEQUENCE [LARGE SCALE GENOMIC DNA]</scope>
    <source>
        <strain evidence="2 3">FOSA7093</strain>
    </source>
</reference>
<feature type="transmembrane region" description="Helical" evidence="1">
    <location>
        <begin position="107"/>
        <end position="125"/>
    </location>
</feature>
<evidence type="ECO:0000313" key="2">
    <source>
        <dbReference type="EMBL" id="ORJ52014.1"/>
    </source>
</evidence>
<organism evidence="2 3">
    <name type="scientific">Kluyvera intermedia</name>
    <name type="common">Enterobacter intermedius</name>
    <dbReference type="NCBI Taxonomy" id="61648"/>
    <lineage>
        <taxon>Bacteria</taxon>
        <taxon>Pseudomonadati</taxon>
        <taxon>Pseudomonadota</taxon>
        <taxon>Gammaproteobacteria</taxon>
        <taxon>Enterobacterales</taxon>
        <taxon>Enterobacteriaceae</taxon>
        <taxon>Kluyvera</taxon>
    </lineage>
</organism>
<feature type="transmembrane region" description="Helical" evidence="1">
    <location>
        <begin position="33"/>
        <end position="57"/>
    </location>
</feature>
<feature type="transmembrane region" description="Helical" evidence="1">
    <location>
        <begin position="285"/>
        <end position="308"/>
    </location>
</feature>
<feature type="transmembrane region" description="Helical" evidence="1">
    <location>
        <begin position="151"/>
        <end position="174"/>
    </location>
</feature>
<keyword evidence="1" id="KW-0812">Transmembrane</keyword>
<comment type="caution">
    <text evidence="2">The sequence shown here is derived from an EMBL/GenBank/DDBJ whole genome shotgun (WGS) entry which is preliminary data.</text>
</comment>
<protein>
    <recommendedName>
        <fullName evidence="4">DUF898 family protein</fullName>
    </recommendedName>
</protein>
<feature type="transmembrane region" description="Helical" evidence="1">
    <location>
        <begin position="186"/>
        <end position="208"/>
    </location>
</feature>
<evidence type="ECO:0008006" key="4">
    <source>
        <dbReference type="Google" id="ProtNLM"/>
    </source>
</evidence>
<keyword evidence="3" id="KW-1185">Reference proteome</keyword>
<sequence length="405" mass="45525">MLIFKGDVVMNGDIRYTNKTRRTFIFHGKGLDYFLISLVNILLSVITLGVYVPWAMVRSRRYVYENMELNGARFGYHARGGALFLSWLLMSIFLFILILVAELLHPFLGSLVIFLLMLVMPFFMVKSLQYNALMTTLNNVRFAFHCSMKSAWWIMMGLPTLLLILLCVVIFGIGNMMFSGYNFDGLLVKIIILALIGIVGMSVINGYVYAKWLALTGKGGQFGVHKFDIRVSTTYCIKACLFSFCILVPFLGLMFYLLSTSYSSMAMLRAINGSGDEGLSGFPGQILLCYLLYIGAILLSSAYIWQAFRNHFVNGLTLADGRIRFASTLTFHGVVVQLLQLIAVSVITLGIAYPWMKMRFIRYQATHSHVEGNLDDVALTDHDEQVEKGFLALISRGVLPVVPFI</sequence>
<feature type="transmembrane region" description="Helical" evidence="1">
    <location>
        <begin position="78"/>
        <end position="101"/>
    </location>
</feature>
<proteinExistence type="predicted"/>
<evidence type="ECO:0000313" key="3">
    <source>
        <dbReference type="Proteomes" id="UP000192521"/>
    </source>
</evidence>
<dbReference type="Pfam" id="PF05987">
    <property type="entry name" value="DUF898"/>
    <property type="match status" value="1"/>
</dbReference>
<dbReference type="Proteomes" id="UP000192521">
    <property type="component" value="Unassembled WGS sequence"/>
</dbReference>
<name>A0ABX3UKZ1_KLUIN</name>
<dbReference type="InterPro" id="IPR010295">
    <property type="entry name" value="DUF898"/>
</dbReference>
<evidence type="ECO:0000256" key="1">
    <source>
        <dbReference type="SAM" id="Phobius"/>
    </source>
</evidence>
<keyword evidence="1" id="KW-0472">Membrane</keyword>
<accession>A0ABX3UKZ1</accession>
<dbReference type="EMBL" id="MWPR01000002">
    <property type="protein sequence ID" value="ORJ52014.1"/>
    <property type="molecule type" value="Genomic_DNA"/>
</dbReference>
<gene>
    <name evidence="2" type="ORF">B2M27_02110</name>
</gene>